<feature type="chain" id="PRO_5004711053" evidence="2">
    <location>
        <begin position="20"/>
        <end position="202"/>
    </location>
</feature>
<reference evidence="3 4" key="1">
    <citation type="journal article" date="2014" name="BMC Genomics">
        <title>Genome and secretome analysis of the hemibiotrophic fungal pathogen, Moniliophthora roreri, which causes frosty pod rot disease of cacao: mechanisms of the biotrophic and necrotrophic phases.</title>
        <authorList>
            <person name="Meinhardt L.W."/>
            <person name="Costa G.G.L."/>
            <person name="Thomazella D.P.T."/>
            <person name="Teixeira P.J.P.L."/>
            <person name="Carazzolle M.F."/>
            <person name="Schuster S.C."/>
            <person name="Carlson J.E."/>
            <person name="Guiltinan M.J."/>
            <person name="Mieczkowski P."/>
            <person name="Farmer A."/>
            <person name="Ramaraj T."/>
            <person name="Crozier J."/>
            <person name="Davis R.E."/>
            <person name="Shao J."/>
            <person name="Melnick R.L."/>
            <person name="Pereira G.A.G."/>
            <person name="Bailey B.A."/>
        </authorList>
    </citation>
    <scope>NUCLEOTIDE SEQUENCE [LARGE SCALE GENOMIC DNA]</scope>
    <source>
        <strain evidence="3 4">MCA 2997</strain>
    </source>
</reference>
<organism evidence="3 4">
    <name type="scientific">Moniliophthora roreri (strain MCA 2997)</name>
    <name type="common">Cocoa frosty pod rot fungus</name>
    <name type="synonym">Crinipellis roreri</name>
    <dbReference type="NCBI Taxonomy" id="1381753"/>
    <lineage>
        <taxon>Eukaryota</taxon>
        <taxon>Fungi</taxon>
        <taxon>Dikarya</taxon>
        <taxon>Basidiomycota</taxon>
        <taxon>Agaricomycotina</taxon>
        <taxon>Agaricomycetes</taxon>
        <taxon>Agaricomycetidae</taxon>
        <taxon>Agaricales</taxon>
        <taxon>Marasmiineae</taxon>
        <taxon>Marasmiaceae</taxon>
        <taxon>Moniliophthora</taxon>
    </lineage>
</organism>
<dbReference type="Proteomes" id="UP000017559">
    <property type="component" value="Unassembled WGS sequence"/>
</dbReference>
<keyword evidence="4" id="KW-1185">Reference proteome</keyword>
<evidence type="ECO:0000313" key="4">
    <source>
        <dbReference type="Proteomes" id="UP000017559"/>
    </source>
</evidence>
<dbReference type="KEGG" id="mrr:Moror_14892"/>
<proteinExistence type="predicted"/>
<sequence length="202" mass="22095">MVSLRTTLVTLALALLVSAASKDDNKSGEDSKKSKVDPKKGKGGEGGDPKEPPFKACGTLDFSGTASYIGYDEGGLRDTGEEIPYWVLKPVNGGYQLITIKGGLAYQWNDYNFVLAPPNAEQQGQIFDIKCDKCYHDSAEQTPLRMIYANDCVFTVGDKCVTATRSKDPESPENAVIKLKKCTNDRKNQVSVIWHQPNNGKL</sequence>
<evidence type="ECO:0000313" key="3">
    <source>
        <dbReference type="EMBL" id="ESK81151.1"/>
    </source>
</evidence>
<feature type="signal peptide" evidence="2">
    <location>
        <begin position="1"/>
        <end position="19"/>
    </location>
</feature>
<keyword evidence="2" id="KW-0732">Signal</keyword>
<evidence type="ECO:0000256" key="2">
    <source>
        <dbReference type="SAM" id="SignalP"/>
    </source>
</evidence>
<comment type="caution">
    <text evidence="3">The sequence shown here is derived from an EMBL/GenBank/DDBJ whole genome shotgun (WGS) entry which is preliminary data.</text>
</comment>
<feature type="compositionally biased region" description="Basic and acidic residues" evidence="1">
    <location>
        <begin position="21"/>
        <end position="53"/>
    </location>
</feature>
<dbReference type="EMBL" id="AWSO01002667">
    <property type="protein sequence ID" value="ESK81151.1"/>
    <property type="molecule type" value="Genomic_DNA"/>
</dbReference>
<protein>
    <submittedName>
        <fullName evidence="3">Uncharacterized protein</fullName>
    </submittedName>
</protein>
<accession>V2WKV9</accession>
<gene>
    <name evidence="3" type="ORF">Moror_14892</name>
</gene>
<name>V2WKV9_MONRO</name>
<dbReference type="AlphaFoldDB" id="V2WKV9"/>
<dbReference type="HOGENOM" id="CLU_1372533_0_0_1"/>
<evidence type="ECO:0000256" key="1">
    <source>
        <dbReference type="SAM" id="MobiDB-lite"/>
    </source>
</evidence>
<feature type="region of interest" description="Disordered" evidence="1">
    <location>
        <begin position="21"/>
        <end position="55"/>
    </location>
</feature>